<evidence type="ECO:0000256" key="6">
    <source>
        <dbReference type="ARBA" id="ARBA00023246"/>
    </source>
</evidence>
<dbReference type="Gene3D" id="2.10.90.10">
    <property type="entry name" value="Cystine-knot cytokines"/>
    <property type="match status" value="1"/>
</dbReference>
<dbReference type="EMBL" id="MH475139">
    <property type="protein sequence ID" value="AYN64310.1"/>
    <property type="molecule type" value="mRNA"/>
</dbReference>
<gene>
    <name evidence="11" type="primary">VEGF5</name>
</gene>
<evidence type="ECO:0000256" key="1">
    <source>
        <dbReference type="ARBA" id="ARBA00004613"/>
    </source>
</evidence>
<dbReference type="GO" id="GO:0051781">
    <property type="term" value="P:positive regulation of cell division"/>
    <property type="evidence" value="ECO:0007669"/>
    <property type="project" value="UniProtKB-KW"/>
</dbReference>
<protein>
    <submittedName>
        <fullName evidence="11">Vascular endothelial growth factor 5</fullName>
    </submittedName>
</protein>
<accession>A0A3G2KWV9</accession>
<evidence type="ECO:0000256" key="9">
    <source>
        <dbReference type="SAM" id="SignalP"/>
    </source>
</evidence>
<dbReference type="Pfam" id="PF00341">
    <property type="entry name" value="PDGF"/>
    <property type="match status" value="1"/>
</dbReference>
<keyword evidence="5 7" id="KW-0339">Growth factor</keyword>
<feature type="compositionally biased region" description="Polar residues" evidence="8">
    <location>
        <begin position="136"/>
        <end position="145"/>
    </location>
</feature>
<dbReference type="Pfam" id="PF03128">
    <property type="entry name" value="CXCXC"/>
    <property type="match status" value="1"/>
</dbReference>
<keyword evidence="4 9" id="KW-0732">Signal</keyword>
<evidence type="ECO:0000256" key="2">
    <source>
        <dbReference type="ARBA" id="ARBA00006686"/>
    </source>
</evidence>
<dbReference type="InterPro" id="IPR000072">
    <property type="entry name" value="PDGF/VEGF_dom"/>
</dbReference>
<reference evidence="11" key="1">
    <citation type="journal article" date="2018" name="Fish Shellfish Immunol.">
        <title>Identification and characterization of two novel vascular endothelial growth factor genes in Litopenaeus vannamei.</title>
        <authorList>
            <person name="Wang Z."/>
            <person name="Li S."/>
            <person name="Yu Y."/>
            <person name="Yu K."/>
            <person name="Zhang X."/>
            <person name="Xiang J."/>
            <person name="Li F."/>
        </authorList>
    </citation>
    <scope>NUCLEOTIDE SEQUENCE</scope>
</reference>
<dbReference type="GO" id="GO:0016020">
    <property type="term" value="C:membrane"/>
    <property type="evidence" value="ECO:0007669"/>
    <property type="project" value="InterPro"/>
</dbReference>
<evidence type="ECO:0000256" key="3">
    <source>
        <dbReference type="ARBA" id="ARBA00022525"/>
    </source>
</evidence>
<evidence type="ECO:0000313" key="11">
    <source>
        <dbReference type="EMBL" id="AYN64310.1"/>
    </source>
</evidence>
<sequence>MSATLIISNRRLCTVVMGCVLLALTSPIEAIPTIFNNEVYPNPVPTAAQQDWPLDLVRNMSQTTDLREFIMKFVEDERICTSKTLHELIVGKNTSDISAHLWWNKRCGAQRGFGVKTVSPLSESTLIRYRRKSSNRRSTSQTPDMTPNERKKLDKLIKNKNVQCKPKKAVVELPNDEKPLVMLKPSCVYIKQCGGCCDSPLLECRPEVVKNRKFKVLAFEKKVNNKLRFESVQTLKTITVQEHKKCKCQCKEREEHCTEHQVYDASACRCTCPADVSKSCSDGKIWDERKCACVCSDVSDCTTGRYFDNSTCRYIYFSFNFVIYHFERNVPFICHILGYNCSLL</sequence>
<dbReference type="PROSITE" id="PS50278">
    <property type="entry name" value="PDGF_2"/>
    <property type="match status" value="1"/>
</dbReference>
<evidence type="ECO:0000259" key="10">
    <source>
        <dbReference type="PROSITE" id="PS50278"/>
    </source>
</evidence>
<feature type="region of interest" description="Disordered" evidence="8">
    <location>
        <begin position="130"/>
        <end position="151"/>
    </location>
</feature>
<keyword evidence="6" id="KW-0497">Mitogen</keyword>
<dbReference type="PANTHER" id="PTHR11633">
    <property type="entry name" value="PLATELET-DERIVED GROWTH FACTOR"/>
    <property type="match status" value="1"/>
</dbReference>
<keyword evidence="3" id="KW-0964">Secreted</keyword>
<dbReference type="SMART" id="SM00141">
    <property type="entry name" value="PDGF"/>
    <property type="match status" value="1"/>
</dbReference>
<evidence type="ECO:0000256" key="4">
    <source>
        <dbReference type="ARBA" id="ARBA00022729"/>
    </source>
</evidence>
<dbReference type="SUPFAM" id="SSF57501">
    <property type="entry name" value="Cystine-knot cytokines"/>
    <property type="match status" value="1"/>
</dbReference>
<dbReference type="GO" id="GO:0008284">
    <property type="term" value="P:positive regulation of cell population proliferation"/>
    <property type="evidence" value="ECO:0007669"/>
    <property type="project" value="TreeGrafter"/>
</dbReference>
<dbReference type="GO" id="GO:0070851">
    <property type="term" value="F:growth factor receptor binding"/>
    <property type="evidence" value="ECO:0007669"/>
    <property type="project" value="TreeGrafter"/>
</dbReference>
<feature type="chain" id="PRO_5018232240" evidence="9">
    <location>
        <begin position="31"/>
        <end position="344"/>
    </location>
</feature>
<evidence type="ECO:0000256" key="7">
    <source>
        <dbReference type="RuleBase" id="RU003818"/>
    </source>
</evidence>
<dbReference type="GO" id="GO:0008083">
    <property type="term" value="F:growth factor activity"/>
    <property type="evidence" value="ECO:0007669"/>
    <property type="project" value="UniProtKB-KW"/>
</dbReference>
<dbReference type="GO" id="GO:0005615">
    <property type="term" value="C:extracellular space"/>
    <property type="evidence" value="ECO:0007669"/>
    <property type="project" value="TreeGrafter"/>
</dbReference>
<proteinExistence type="evidence at transcript level"/>
<comment type="subcellular location">
    <subcellularLocation>
        <location evidence="1">Secreted</location>
    </subcellularLocation>
</comment>
<dbReference type="InterPro" id="IPR004153">
    <property type="entry name" value="CXCXC_repeat"/>
</dbReference>
<name>A0A3G2KWV9_PENVA</name>
<dbReference type="AlphaFoldDB" id="A0A3G2KWV9"/>
<feature type="signal peptide" evidence="9">
    <location>
        <begin position="1"/>
        <end position="30"/>
    </location>
</feature>
<dbReference type="OrthoDB" id="6340270at2759"/>
<feature type="domain" description="Platelet-derived growth factor (PDGF) family profile" evidence="10">
    <location>
        <begin position="148"/>
        <end position="253"/>
    </location>
</feature>
<dbReference type="PANTHER" id="PTHR11633:SF1">
    <property type="entry name" value="LD28763P"/>
    <property type="match status" value="1"/>
</dbReference>
<dbReference type="InterPro" id="IPR029034">
    <property type="entry name" value="Cystine-knot_cytokine"/>
</dbReference>
<comment type="similarity">
    <text evidence="2 7">Belongs to the PDGF/VEGF growth factor family.</text>
</comment>
<organism evidence="11">
    <name type="scientific">Penaeus vannamei</name>
    <name type="common">Whiteleg shrimp</name>
    <name type="synonym">Litopenaeus vannamei</name>
    <dbReference type="NCBI Taxonomy" id="6689"/>
    <lineage>
        <taxon>Eukaryota</taxon>
        <taxon>Metazoa</taxon>
        <taxon>Ecdysozoa</taxon>
        <taxon>Arthropoda</taxon>
        <taxon>Crustacea</taxon>
        <taxon>Multicrustacea</taxon>
        <taxon>Malacostraca</taxon>
        <taxon>Eumalacostraca</taxon>
        <taxon>Eucarida</taxon>
        <taxon>Decapoda</taxon>
        <taxon>Dendrobranchiata</taxon>
        <taxon>Penaeoidea</taxon>
        <taxon>Penaeidae</taxon>
        <taxon>Penaeus</taxon>
    </lineage>
</organism>
<evidence type="ECO:0000256" key="8">
    <source>
        <dbReference type="SAM" id="MobiDB-lite"/>
    </source>
</evidence>
<evidence type="ECO:0000256" key="5">
    <source>
        <dbReference type="ARBA" id="ARBA00023030"/>
    </source>
</evidence>